<dbReference type="eggNOG" id="ENOG5033A16">
    <property type="taxonomic scope" value="Bacteria"/>
</dbReference>
<name>N6W1F8_9GAMM</name>
<dbReference type="Proteomes" id="UP000013165">
    <property type="component" value="Unassembled WGS sequence"/>
</dbReference>
<gene>
    <name evidence="2" type="ORF">J057_21150</name>
</gene>
<evidence type="ECO:0000313" key="2">
    <source>
        <dbReference type="EMBL" id="ENO13944.1"/>
    </source>
</evidence>
<keyword evidence="3" id="KW-1185">Reference proteome</keyword>
<dbReference type="NCBIfam" id="TIGR03510">
    <property type="entry name" value="XapX"/>
    <property type="match status" value="1"/>
</dbReference>
<keyword evidence="1" id="KW-1133">Transmembrane helix</keyword>
<dbReference type="OrthoDB" id="5519835at2"/>
<keyword evidence="1" id="KW-0472">Membrane</keyword>
<accession>N6W1F8</accession>
<proteinExistence type="predicted"/>
<comment type="caution">
    <text evidence="2">The sequence shown here is derived from an EMBL/GenBank/DDBJ whole genome shotgun (WGS) entry which is preliminary data.</text>
</comment>
<sequence>MKIALGLLLALVIGITCRKAGVPLPAPPVLIGGLLVLAMTLGYVTADRFAAHRKATTRHLCGGPTGHTEEQHHG</sequence>
<feature type="transmembrane region" description="Helical" evidence="1">
    <location>
        <begin position="29"/>
        <end position="46"/>
    </location>
</feature>
<dbReference type="HOGENOM" id="CLU_2683524_0_0_6"/>
<evidence type="ECO:0000313" key="3">
    <source>
        <dbReference type="Proteomes" id="UP000013165"/>
    </source>
</evidence>
<dbReference type="EMBL" id="APLQ01000014">
    <property type="protein sequence ID" value="ENO13944.1"/>
    <property type="molecule type" value="Genomic_DNA"/>
</dbReference>
<organism evidence="2 3">
    <name type="scientific">Marinobacter nanhaiticus D15-8W</name>
    <dbReference type="NCBI Taxonomy" id="626887"/>
    <lineage>
        <taxon>Bacteria</taxon>
        <taxon>Pseudomonadati</taxon>
        <taxon>Pseudomonadota</taxon>
        <taxon>Gammaproteobacteria</taxon>
        <taxon>Pseudomonadales</taxon>
        <taxon>Marinobacteraceae</taxon>
        <taxon>Marinobacter</taxon>
    </lineage>
</organism>
<dbReference type="AlphaFoldDB" id="N6W1F8"/>
<keyword evidence="1" id="KW-0812">Transmembrane</keyword>
<dbReference type="RefSeq" id="WP_004582165.1">
    <property type="nucleotide sequence ID" value="NZ_AP028878.1"/>
</dbReference>
<dbReference type="PATRIC" id="fig|626887.3.peg.4234"/>
<dbReference type="InterPro" id="IPR020017">
    <property type="entry name" value="XapX_domain"/>
</dbReference>
<evidence type="ECO:0000256" key="1">
    <source>
        <dbReference type="SAM" id="Phobius"/>
    </source>
</evidence>
<reference evidence="2 3" key="1">
    <citation type="journal article" date="2013" name="Genome Announc.">
        <title>Genome Sequence of the Polycyclic Aromatic Hydrocarbon-Degrading Bacterium Strain Marinobacter nanhaiticus D15-8WT.</title>
        <authorList>
            <person name="Cui Z."/>
            <person name="Gao W."/>
            <person name="Li Q."/>
            <person name="Xu G."/>
            <person name="Zheng L."/>
        </authorList>
    </citation>
    <scope>NUCLEOTIDE SEQUENCE [LARGE SCALE GENOMIC DNA]</scope>
    <source>
        <strain evidence="2 3">D15-8W</strain>
    </source>
</reference>
<dbReference type="STRING" id="626887.J057_21150"/>
<protein>
    <submittedName>
        <fullName evidence="2">XapX domain-containing protein</fullName>
    </submittedName>
</protein>